<evidence type="ECO:0000313" key="2">
    <source>
        <dbReference type="EMBL" id="QJH93942.1"/>
    </source>
</evidence>
<dbReference type="EMBL" id="MT145196">
    <property type="protein sequence ID" value="QJI05248.1"/>
    <property type="molecule type" value="Genomic_DNA"/>
</dbReference>
<dbReference type="EMBL" id="MT144593">
    <property type="protein sequence ID" value="QJH93942.1"/>
    <property type="molecule type" value="Genomic_DNA"/>
</dbReference>
<dbReference type="EMBL" id="MT141549">
    <property type="protein sequence ID" value="QJA66121.1"/>
    <property type="molecule type" value="Genomic_DNA"/>
</dbReference>
<sequence>MVRASRTNWGGAINFAASGLRIHGAVPEVLVLSPDVFRSLKEEAFGREVGYVSSMICNDGTRLRIGLLPGEVGVAYVGGFTARGPASSFLTANEAWGPLPVRLSLPRDPALRTWARGWRS</sequence>
<protein>
    <submittedName>
        <fullName evidence="2">Uncharacterized protein</fullName>
    </submittedName>
</protein>
<name>A0A6M3X825_9ZZZZ</name>
<gene>
    <name evidence="3" type="ORF">MM415A00138_0061</name>
    <name evidence="1" type="ORF">MM415B00361_0041</name>
    <name evidence="2" type="ORF">TM448B00155_0058</name>
</gene>
<dbReference type="AlphaFoldDB" id="A0A6M3X825"/>
<organism evidence="2">
    <name type="scientific">viral metagenome</name>
    <dbReference type="NCBI Taxonomy" id="1070528"/>
    <lineage>
        <taxon>unclassified sequences</taxon>
        <taxon>metagenomes</taxon>
        <taxon>organismal metagenomes</taxon>
    </lineage>
</organism>
<reference evidence="2" key="1">
    <citation type="submission" date="2020-03" db="EMBL/GenBank/DDBJ databases">
        <title>The deep terrestrial virosphere.</title>
        <authorList>
            <person name="Holmfeldt K."/>
            <person name="Nilsson E."/>
            <person name="Simone D."/>
            <person name="Lopez-Fernandez M."/>
            <person name="Wu X."/>
            <person name="de Brujin I."/>
            <person name="Lundin D."/>
            <person name="Andersson A."/>
            <person name="Bertilsson S."/>
            <person name="Dopson M."/>
        </authorList>
    </citation>
    <scope>NUCLEOTIDE SEQUENCE</scope>
    <source>
        <strain evidence="3">MM415A00138</strain>
        <strain evidence="1">MM415B00361</strain>
        <strain evidence="2">TM448B00155</strain>
    </source>
</reference>
<proteinExistence type="predicted"/>
<evidence type="ECO:0000313" key="3">
    <source>
        <dbReference type="EMBL" id="QJI05248.1"/>
    </source>
</evidence>
<evidence type="ECO:0000313" key="1">
    <source>
        <dbReference type="EMBL" id="QJA66121.1"/>
    </source>
</evidence>
<accession>A0A6M3X825</accession>